<evidence type="ECO:0000313" key="4">
    <source>
        <dbReference type="Proteomes" id="UP000634011"/>
    </source>
</evidence>
<dbReference type="AlphaFoldDB" id="A0A923HIE4"/>
<dbReference type="PANTHER" id="PTHR43762:SF1">
    <property type="entry name" value="D-ARABINONO-1,4-LACTONE OXIDASE"/>
    <property type="match status" value="1"/>
</dbReference>
<keyword evidence="1" id="KW-0285">Flavoprotein</keyword>
<feature type="domain" description="FAD-binding PCMH-type" evidence="2">
    <location>
        <begin position="9"/>
        <end position="175"/>
    </location>
</feature>
<reference evidence="3" key="1">
    <citation type="submission" date="2020-08" db="EMBL/GenBank/DDBJ databases">
        <title>Novel species isolated from subtropical streams in China.</title>
        <authorList>
            <person name="Lu H."/>
        </authorList>
    </citation>
    <scope>NUCLEOTIDE SEQUENCE</scope>
    <source>
        <strain evidence="3">KACC 12607</strain>
    </source>
</reference>
<dbReference type="SUPFAM" id="SSF56176">
    <property type="entry name" value="FAD-binding/transporter-associated domain-like"/>
    <property type="match status" value="1"/>
</dbReference>
<sequence>MLMHSWGRYPLQEAIIHTPGERSDLMIHMKDSSTLLARGMGRSYGDSALATQLIDTRRLNMLIDFDEANGFVCCESGLCLAELLTVVVLKGWFLPVTPGTKFVSVGGAVASDVHGKNHHKQGCFSEHVISLDVLLADGSILTCSALQNADLFHATCGGMGLTGIILTVRLQLHAIFSTDIAQMAYQTKGLQHTLELFEQHAQAMYSVAWIDCLASGRELGRAVLMLGETIVHGVLELSNRAQITLPCILPDRLLNHYTVKAFNTLYYHTAARRIQQRLHYDAFFYPLDRIQYWNRLYGKRGFCQYQCVLPHAGALSGLNELLKKIAASGRASFLAVLKSLGPQNKNFLSFPFAGHTLALDFQIDDGLFALLDELDAIVLAFGGRLYLSKDARMSTDTFRRSYPNWQAFQQVRAHYGALGKFRSNQSQRLGLD</sequence>
<evidence type="ECO:0000256" key="1">
    <source>
        <dbReference type="ARBA" id="ARBA00022827"/>
    </source>
</evidence>
<dbReference type="InterPro" id="IPR006094">
    <property type="entry name" value="Oxid_FAD_bind_N"/>
</dbReference>
<accession>A0A923HIE4</accession>
<dbReference type="InterPro" id="IPR016166">
    <property type="entry name" value="FAD-bd_PCMH"/>
</dbReference>
<dbReference type="InterPro" id="IPR016169">
    <property type="entry name" value="FAD-bd_PCMH_sub2"/>
</dbReference>
<dbReference type="Pfam" id="PF01565">
    <property type="entry name" value="FAD_binding_4"/>
    <property type="match status" value="1"/>
</dbReference>
<keyword evidence="4" id="KW-1185">Reference proteome</keyword>
<dbReference type="EMBL" id="JACOFV010000028">
    <property type="protein sequence ID" value="MBC3864294.1"/>
    <property type="molecule type" value="Genomic_DNA"/>
</dbReference>
<dbReference type="GO" id="GO:0003885">
    <property type="term" value="F:D-arabinono-1,4-lactone oxidase activity"/>
    <property type="evidence" value="ECO:0007669"/>
    <property type="project" value="TreeGrafter"/>
</dbReference>
<name>A0A923HIE4_9BURK</name>
<dbReference type="PANTHER" id="PTHR43762">
    <property type="entry name" value="L-GULONOLACTONE OXIDASE"/>
    <property type="match status" value="1"/>
</dbReference>
<keyword evidence="1" id="KW-0274">FAD</keyword>
<organism evidence="3 4">
    <name type="scientific">Undibacterium jejuense</name>
    <dbReference type="NCBI Taxonomy" id="1344949"/>
    <lineage>
        <taxon>Bacteria</taxon>
        <taxon>Pseudomonadati</taxon>
        <taxon>Pseudomonadota</taxon>
        <taxon>Betaproteobacteria</taxon>
        <taxon>Burkholderiales</taxon>
        <taxon>Oxalobacteraceae</taxon>
        <taxon>Undibacterium</taxon>
    </lineage>
</organism>
<dbReference type="RefSeq" id="WP_186914237.1">
    <property type="nucleotide sequence ID" value="NZ_JACOFV010000028.1"/>
</dbReference>
<dbReference type="GO" id="GO:0071949">
    <property type="term" value="F:FAD binding"/>
    <property type="evidence" value="ECO:0007669"/>
    <property type="project" value="InterPro"/>
</dbReference>
<dbReference type="InterPro" id="IPR010031">
    <property type="entry name" value="FAD_lactone_oxidase-like"/>
</dbReference>
<dbReference type="Proteomes" id="UP000634011">
    <property type="component" value="Unassembled WGS sequence"/>
</dbReference>
<comment type="caution">
    <text evidence="3">The sequence shown here is derived from an EMBL/GenBank/DDBJ whole genome shotgun (WGS) entry which is preliminary data.</text>
</comment>
<evidence type="ECO:0000259" key="2">
    <source>
        <dbReference type="PROSITE" id="PS51387"/>
    </source>
</evidence>
<proteinExistence type="predicted"/>
<dbReference type="InterPro" id="IPR036318">
    <property type="entry name" value="FAD-bd_PCMH-like_sf"/>
</dbReference>
<protein>
    <submittedName>
        <fullName evidence="3">FAD-binding oxidoreductase</fullName>
    </submittedName>
</protein>
<dbReference type="PROSITE" id="PS51387">
    <property type="entry name" value="FAD_PCMH"/>
    <property type="match status" value="1"/>
</dbReference>
<gene>
    <name evidence="3" type="ORF">H8K32_19515</name>
</gene>
<evidence type="ECO:0000313" key="3">
    <source>
        <dbReference type="EMBL" id="MBC3864294.1"/>
    </source>
</evidence>
<dbReference type="Gene3D" id="3.30.465.10">
    <property type="match status" value="1"/>
</dbReference>